<gene>
    <name evidence="2" type="ordered locus">ECA2200</name>
</gene>
<dbReference type="RefSeq" id="WP_011093758.1">
    <property type="nucleotide sequence ID" value="NC_004547.2"/>
</dbReference>
<reference evidence="2" key="1">
    <citation type="submission" date="2004-02" db="EMBL/GenBank/DDBJ databases">
        <title>The genome sequence of the enterobacterial phytopathogen Erwinia carotovora subsp. atroseptica SCRI1043 and functional genomic identification of novel virulence factors.</title>
        <authorList>
            <person name="Bell K.S."/>
            <person name="Sebaihia M."/>
            <person name="Pritchard L."/>
            <person name="Holden M."/>
            <person name="Hyman L.J."/>
            <person name="Holeva M.C."/>
            <person name="Thomson N.R."/>
            <person name="Bentley S.D."/>
            <person name="Churcher C."/>
            <person name="Mungall K."/>
            <person name="Atkin R."/>
            <person name="Bason N."/>
            <person name="Brooks K."/>
            <person name="Chillingworth T."/>
            <person name="Clark K."/>
            <person name="Doggett J."/>
            <person name="Fraser A."/>
            <person name="Hance Z."/>
            <person name="Hauser H."/>
            <person name="Jagels K."/>
            <person name="Moule S."/>
            <person name="Norbertczak H."/>
            <person name="Ormond D."/>
            <person name="Price C."/>
            <person name="Quail M.A."/>
            <person name="Sanders M."/>
            <person name="Walker D."/>
            <person name="Whitehead S."/>
            <person name="Salmond G.P.C."/>
            <person name="Birch P.R.J."/>
            <person name="Barrell B.G."/>
            <person name="Parkhill J."/>
            <person name="Toth I.K."/>
        </authorList>
    </citation>
    <scope>NUCLEOTIDE SEQUENCE</scope>
    <source>
        <strain evidence="2">SCRI1043</strain>
    </source>
</reference>
<sequence>MRTSNFFGALFGAASSTATGPAHLTRSLALRSTLVLSLAWVACFSAASLAAQPSIVRVQTAGSAPTSESPQGPGSVQPLTKDDLKGLTADGSKLLDAQIGDLTGQGNAAALVVLERPASSDPSAREGPSRTLLLVARDGQGQLRTLAQNDKIVPCARCGGAAGDPYSYSRVAPGRFTVVTEGGSREHWWNEFHFKYAPEINGWVLHEAVRGVSDTKTGRKKQINLSSQTLGTIKLNGFDPSSLPQVKLK</sequence>
<evidence type="ECO:0000313" key="2">
    <source>
        <dbReference type="EMBL" id="CAG75101.1"/>
    </source>
</evidence>
<dbReference type="Proteomes" id="UP000007966">
    <property type="component" value="Chromosome"/>
</dbReference>
<evidence type="ECO:0000256" key="1">
    <source>
        <dbReference type="SAM" id="MobiDB-lite"/>
    </source>
</evidence>
<organism evidence="2 3">
    <name type="scientific">Pectobacterium atrosepticum (strain SCRI 1043 / ATCC BAA-672)</name>
    <name type="common">Erwinia carotovora subsp. atroseptica</name>
    <dbReference type="NCBI Taxonomy" id="218491"/>
    <lineage>
        <taxon>Bacteria</taxon>
        <taxon>Pseudomonadati</taxon>
        <taxon>Pseudomonadota</taxon>
        <taxon>Gammaproteobacteria</taxon>
        <taxon>Enterobacterales</taxon>
        <taxon>Pectobacteriaceae</taxon>
        <taxon>Pectobacterium</taxon>
    </lineage>
</organism>
<keyword evidence="3" id="KW-1185">Reference proteome</keyword>
<dbReference type="KEGG" id="eca:ECA2200"/>
<name>Q6D542_PECAS</name>
<proteinExistence type="predicted"/>
<feature type="region of interest" description="Disordered" evidence="1">
    <location>
        <begin position="61"/>
        <end position="83"/>
    </location>
</feature>
<dbReference type="GeneID" id="57209080"/>
<dbReference type="OrthoDB" id="86940at2"/>
<dbReference type="EMBL" id="BX950851">
    <property type="protein sequence ID" value="CAG75101.1"/>
    <property type="molecule type" value="Genomic_DNA"/>
</dbReference>
<accession>Q6D542</accession>
<feature type="compositionally biased region" description="Polar residues" evidence="1">
    <location>
        <begin position="61"/>
        <end position="78"/>
    </location>
</feature>
<dbReference type="HOGENOM" id="CLU_1049508_0_0_6"/>
<dbReference type="eggNOG" id="ENOG5032V1N">
    <property type="taxonomic scope" value="Bacteria"/>
</dbReference>
<evidence type="ECO:0000313" key="3">
    <source>
        <dbReference type="Proteomes" id="UP000007966"/>
    </source>
</evidence>
<dbReference type="AlphaFoldDB" id="Q6D542"/>
<protein>
    <submittedName>
        <fullName evidence="2">Exported protein</fullName>
    </submittedName>
</protein>
<dbReference type="STRING" id="218491.ECA2200"/>